<reference evidence="1 2" key="1">
    <citation type="submission" date="2017-02" db="EMBL/GenBank/DDBJ databases">
        <title>Whole genome sequencing of Metallibacterium scheffleri DSM 24874 (T).</title>
        <authorList>
            <person name="Kumar S."/>
            <person name="Patil P."/>
            <person name="Patil P.B."/>
        </authorList>
    </citation>
    <scope>NUCLEOTIDE SEQUENCE [LARGE SCALE GENOMIC DNA]</scope>
    <source>
        <strain evidence="1 2">DSM 24874</strain>
    </source>
</reference>
<dbReference type="STRING" id="993689.GCA_002077135_02501"/>
<organism evidence="1 2">
    <name type="scientific">Metallibacterium scheffleri</name>
    <dbReference type="NCBI Taxonomy" id="993689"/>
    <lineage>
        <taxon>Bacteria</taxon>
        <taxon>Pseudomonadati</taxon>
        <taxon>Pseudomonadota</taxon>
        <taxon>Gammaproteobacteria</taxon>
        <taxon>Lysobacterales</taxon>
        <taxon>Rhodanobacteraceae</taxon>
        <taxon>Metallibacterium</taxon>
    </lineage>
</organism>
<dbReference type="OrthoDB" id="5791859at2"/>
<proteinExistence type="predicted"/>
<dbReference type="AlphaFoldDB" id="A0A4S3KGP6"/>
<accession>A0A4S3KGP6</accession>
<protein>
    <submittedName>
        <fullName evidence="1">Uncharacterized protein</fullName>
    </submittedName>
</protein>
<evidence type="ECO:0000313" key="2">
    <source>
        <dbReference type="Proteomes" id="UP000307749"/>
    </source>
</evidence>
<evidence type="ECO:0000313" key="1">
    <source>
        <dbReference type="EMBL" id="THD07832.1"/>
    </source>
</evidence>
<dbReference type="RefSeq" id="WP_081128165.1">
    <property type="nucleotide sequence ID" value="NZ_LDOS01000002.1"/>
</dbReference>
<comment type="caution">
    <text evidence="1">The sequence shown here is derived from an EMBL/GenBank/DDBJ whole genome shotgun (WGS) entry which is preliminary data.</text>
</comment>
<dbReference type="Proteomes" id="UP000307749">
    <property type="component" value="Unassembled WGS sequence"/>
</dbReference>
<gene>
    <name evidence="1" type="ORF">B1806_14405</name>
</gene>
<name>A0A4S3KGP6_9GAMM</name>
<dbReference type="EMBL" id="MWQO01000055">
    <property type="protein sequence ID" value="THD07832.1"/>
    <property type="molecule type" value="Genomic_DNA"/>
</dbReference>
<sequence length="280" mass="31448">MNQRASATELLPTLDLSGPALRSGFEELVAAAEPGGGIDVYLTALQFKSRLFGEWFLGKQSAALDTPRFLGLCTFMPTVRRRVGAWLGSNDFADLHRQLLLLMQPGTTVQTRLDAFVAAFPADRTCRWARDLAAEVLHFCAPDETPLMTRWMWDAQSGSGVLREIWFNDDGRELDPRNISDRLPTFLALKSELETFLRDNGTYRDFGLMQDLLCAHIYSRYINDRGSTYLKGDFAGTEDAMAHTRRLLGLDCYERDGIRMKVKLPETMSVALATPLQLDA</sequence>
<keyword evidence="2" id="KW-1185">Reference proteome</keyword>